<feature type="transmembrane region" description="Helical" evidence="1">
    <location>
        <begin position="6"/>
        <end position="27"/>
    </location>
</feature>
<feature type="transmembrane region" description="Helical" evidence="1">
    <location>
        <begin position="150"/>
        <end position="169"/>
    </location>
</feature>
<protein>
    <submittedName>
        <fullName evidence="3">Diguanylate cyclase</fullName>
    </submittedName>
</protein>
<evidence type="ECO:0000313" key="2">
    <source>
        <dbReference type="EMBL" id="MBE0384693.1"/>
    </source>
</evidence>
<feature type="transmembrane region" description="Helical" evidence="1">
    <location>
        <begin position="112"/>
        <end position="130"/>
    </location>
</feature>
<reference evidence="2 5" key="1">
    <citation type="submission" date="2015-06" db="EMBL/GenBank/DDBJ databases">
        <title>Genome sequence of Pseudoalteromonas carrageenovora.</title>
        <authorList>
            <person name="Xie B.-B."/>
            <person name="Rong J.-C."/>
            <person name="Qin Q.-L."/>
            <person name="Zhang Y.-Z."/>
        </authorList>
    </citation>
    <scope>NUCLEOTIDE SEQUENCE [LARGE SCALE GENOMIC DNA]</scope>
    <source>
        <strain evidence="2 5">IAM 12662</strain>
    </source>
</reference>
<dbReference type="Proteomes" id="UP000238288">
    <property type="component" value="Chromosome PCAR9b"/>
</dbReference>
<dbReference type="EMBL" id="AQGW01000025">
    <property type="protein sequence ID" value="MBE0384693.1"/>
    <property type="molecule type" value="Genomic_DNA"/>
</dbReference>
<dbReference type="RefSeq" id="WP_104644087.1">
    <property type="nucleotide sequence ID" value="NZ_AQGW01000025.1"/>
</dbReference>
<dbReference type="AlphaFoldDB" id="A0A2K4XFG3"/>
<evidence type="ECO:0000313" key="3">
    <source>
        <dbReference type="EMBL" id="SOU43073.1"/>
    </source>
</evidence>
<evidence type="ECO:0000313" key="5">
    <source>
        <dbReference type="Proteomes" id="UP000615003"/>
    </source>
</evidence>
<proteinExistence type="predicted"/>
<keyword evidence="5" id="KW-1185">Reference proteome</keyword>
<feature type="transmembrane region" description="Helical" evidence="1">
    <location>
        <begin position="43"/>
        <end position="62"/>
    </location>
</feature>
<keyword evidence="1" id="KW-0812">Transmembrane</keyword>
<dbReference type="GeneID" id="93665776"/>
<dbReference type="OrthoDB" id="6028296at2"/>
<evidence type="ECO:0000313" key="4">
    <source>
        <dbReference type="Proteomes" id="UP000238288"/>
    </source>
</evidence>
<keyword evidence="1" id="KW-1133">Transmembrane helix</keyword>
<accession>A0A2K4XFG3</accession>
<evidence type="ECO:0000256" key="1">
    <source>
        <dbReference type="SAM" id="Phobius"/>
    </source>
</evidence>
<sequence length="183" mass="20692">MTDPTLVILMYFVIPVWLVAGIADWFCHRRSNISTTSGAKESFIHLLMFAEVGIPLILVLIFEVNSLIIAICIVLFFLHELTAMWDVTYAVSKRRVGPVEQHIHSFLEMIPLLALVLIIARHWGQFTALFTSGGFPPDFTLQLKASPLPITYLATVLFIALALEFTPYLEEFIRGIRAKKDNT</sequence>
<name>A0A2K4XFG3_PSEVC</name>
<feature type="transmembrane region" description="Helical" evidence="1">
    <location>
        <begin position="68"/>
        <end position="91"/>
    </location>
</feature>
<organism evidence="3 4">
    <name type="scientific">Pseudoalteromonas carrageenovora IAM 12662</name>
    <dbReference type="NCBI Taxonomy" id="1314868"/>
    <lineage>
        <taxon>Bacteria</taxon>
        <taxon>Pseudomonadati</taxon>
        <taxon>Pseudomonadota</taxon>
        <taxon>Gammaproteobacteria</taxon>
        <taxon>Alteromonadales</taxon>
        <taxon>Pseudoalteromonadaceae</taxon>
        <taxon>Pseudoalteromonas</taxon>
    </lineage>
</organism>
<gene>
    <name evidence="3" type="ORF">PCAR9_B0606</name>
    <name evidence="2" type="ORF">PCARR_b0713</name>
</gene>
<reference evidence="3 4" key="2">
    <citation type="submission" date="2017-11" db="EMBL/GenBank/DDBJ databases">
        <authorList>
            <person name="Han C.G."/>
        </authorList>
    </citation>
    <scope>NUCLEOTIDE SEQUENCE [LARGE SCALE GENOMIC DNA]</scope>
    <source>
        <strain evidence="4">ATCC 43555</strain>
        <strain evidence="3">ATCC43555</strain>
    </source>
</reference>
<dbReference type="Proteomes" id="UP000615003">
    <property type="component" value="Unassembled WGS sequence"/>
</dbReference>
<dbReference type="EMBL" id="LT965929">
    <property type="protein sequence ID" value="SOU43073.1"/>
    <property type="molecule type" value="Genomic_DNA"/>
</dbReference>
<keyword evidence="1" id="KW-0472">Membrane</keyword>